<sequence>MIRKNSAARTFLCLLLAFVFAASCLPQTIFATTDKKTVTTWPEGPENNSGAVCLLDADTGAVLYDKNMDEQRYPASITKILTALLIIENKQMTDTVTFGEHAVSESIPGNARINVQLGETITVEDALHAILLASANEVCTQLAIDIAGSEEGFAAMMNERAAALGCTNTHFVNANGLPDPNHYTSAHDMALIMQECIKNETFCRIESDLTYTIQPTNMTSTPRDLQNHHALLFQDGQWGYKGAFAGKTGYTDEAHNTLVTAAKRGNMTLVCVVLTCDNLDYINDTRTVLDFGYDNFTHYTLKNAKKESLSGVVTLPKNAKIETATYTDPDGASVEEPYTRQYFFDDHFIGTAEVSAPGTVSDSSSVSSDSSEETDSTDIPTPEETKKISFLSTLLYILLGLNGVAFLILIIVVINNARKRRKRRNRRRNNRNKRH</sequence>
<feature type="active site" description="Acyl-ester intermediate" evidence="7">
    <location>
        <position position="76"/>
    </location>
</feature>
<evidence type="ECO:0000256" key="7">
    <source>
        <dbReference type="PIRSR" id="PIRSR618044-1"/>
    </source>
</evidence>
<dbReference type="EMBL" id="CYYV01000007">
    <property type="protein sequence ID" value="CUO27016.1"/>
    <property type="molecule type" value="Genomic_DNA"/>
</dbReference>
<dbReference type="AlphaFoldDB" id="A0A174DSD1"/>
<keyword evidence="4" id="KW-0133">Cell shape</keyword>
<dbReference type="Proteomes" id="UP000095706">
    <property type="component" value="Unassembled WGS sequence"/>
</dbReference>
<keyword evidence="5" id="KW-0573">Peptidoglycan synthesis</keyword>
<evidence type="ECO:0000256" key="3">
    <source>
        <dbReference type="ARBA" id="ARBA00022801"/>
    </source>
</evidence>
<dbReference type="PANTHER" id="PTHR21581:SF6">
    <property type="entry name" value="TRAFFICKING PROTEIN PARTICLE COMPLEX SUBUNIT 12"/>
    <property type="match status" value="1"/>
</dbReference>
<dbReference type="PRINTS" id="PR00725">
    <property type="entry name" value="DADACBPTASE1"/>
</dbReference>
<dbReference type="GO" id="GO:0009002">
    <property type="term" value="F:serine-type D-Ala-D-Ala carboxypeptidase activity"/>
    <property type="evidence" value="ECO:0007669"/>
    <property type="project" value="UniProtKB-EC"/>
</dbReference>
<dbReference type="GO" id="GO:0071555">
    <property type="term" value="P:cell wall organization"/>
    <property type="evidence" value="ECO:0007669"/>
    <property type="project" value="UniProtKB-KW"/>
</dbReference>
<feature type="active site" description="Proton acceptor" evidence="7">
    <location>
        <position position="79"/>
    </location>
</feature>
<protein>
    <submittedName>
        <fullName evidence="14">D-alanyl-D-alanine carboxypeptidase dacB</fullName>
        <ecNumber evidence="14">3.4.16.4</ecNumber>
    </submittedName>
</protein>
<evidence type="ECO:0000256" key="1">
    <source>
        <dbReference type="ARBA" id="ARBA00007164"/>
    </source>
</evidence>
<evidence type="ECO:0000256" key="12">
    <source>
        <dbReference type="SAM" id="SignalP"/>
    </source>
</evidence>
<dbReference type="InterPro" id="IPR012338">
    <property type="entry name" value="Beta-lactam/transpept-like"/>
</dbReference>
<keyword evidence="2 12" id="KW-0732">Signal</keyword>
<proteinExistence type="inferred from homology"/>
<organism evidence="14 15">
    <name type="scientific">Fusicatenibacter saccharivorans</name>
    <dbReference type="NCBI Taxonomy" id="1150298"/>
    <lineage>
        <taxon>Bacteria</taxon>
        <taxon>Bacillati</taxon>
        <taxon>Bacillota</taxon>
        <taxon>Clostridia</taxon>
        <taxon>Lachnospirales</taxon>
        <taxon>Lachnospiraceae</taxon>
        <taxon>Fusicatenibacter</taxon>
    </lineage>
</organism>
<dbReference type="InterPro" id="IPR001967">
    <property type="entry name" value="Peptidase_S11_N"/>
</dbReference>
<comment type="similarity">
    <text evidence="1 9">Belongs to the peptidase S11 family.</text>
</comment>
<feature type="signal peptide" evidence="12">
    <location>
        <begin position="1"/>
        <end position="21"/>
    </location>
</feature>
<gene>
    <name evidence="14" type="primary">dacB_3</name>
    <name evidence="14" type="ORF">ERS852406_01608</name>
</gene>
<feature type="compositionally biased region" description="Low complexity" evidence="10">
    <location>
        <begin position="359"/>
        <end position="369"/>
    </location>
</feature>
<dbReference type="EC" id="3.4.16.4" evidence="14"/>
<keyword evidence="11" id="KW-1133">Transmembrane helix</keyword>
<dbReference type="RefSeq" id="WP_055227560.1">
    <property type="nucleotide sequence ID" value="NZ_CYYV01000007.1"/>
</dbReference>
<evidence type="ECO:0000256" key="5">
    <source>
        <dbReference type="ARBA" id="ARBA00022984"/>
    </source>
</evidence>
<dbReference type="GO" id="GO:0009252">
    <property type="term" value="P:peptidoglycan biosynthetic process"/>
    <property type="evidence" value="ECO:0007669"/>
    <property type="project" value="UniProtKB-KW"/>
</dbReference>
<dbReference type="SUPFAM" id="SSF56601">
    <property type="entry name" value="beta-lactamase/transpeptidase-like"/>
    <property type="match status" value="1"/>
</dbReference>
<evidence type="ECO:0000259" key="13">
    <source>
        <dbReference type="Pfam" id="PF00768"/>
    </source>
</evidence>
<evidence type="ECO:0000256" key="10">
    <source>
        <dbReference type="SAM" id="MobiDB-lite"/>
    </source>
</evidence>
<reference evidence="14 15" key="1">
    <citation type="submission" date="2015-09" db="EMBL/GenBank/DDBJ databases">
        <authorList>
            <consortium name="Pathogen Informatics"/>
        </authorList>
    </citation>
    <scope>NUCLEOTIDE SEQUENCE [LARGE SCALE GENOMIC DNA]</scope>
    <source>
        <strain evidence="14 15">2789STDY5608849</strain>
    </source>
</reference>
<evidence type="ECO:0000256" key="6">
    <source>
        <dbReference type="ARBA" id="ARBA00023316"/>
    </source>
</evidence>
<dbReference type="GO" id="GO:0006508">
    <property type="term" value="P:proteolysis"/>
    <property type="evidence" value="ECO:0007669"/>
    <property type="project" value="InterPro"/>
</dbReference>
<name>A0A174DSD1_9FIRM</name>
<feature type="active site" evidence="7">
    <location>
        <position position="134"/>
    </location>
</feature>
<dbReference type="PROSITE" id="PS51257">
    <property type="entry name" value="PROKAR_LIPOPROTEIN"/>
    <property type="match status" value="1"/>
</dbReference>
<evidence type="ECO:0000256" key="11">
    <source>
        <dbReference type="SAM" id="Phobius"/>
    </source>
</evidence>
<feature type="binding site" evidence="8">
    <location>
        <position position="247"/>
    </location>
    <ligand>
        <name>substrate</name>
    </ligand>
</feature>
<keyword evidence="6" id="KW-0961">Cell wall biogenesis/degradation</keyword>
<feature type="chain" id="PRO_5038622439" evidence="12">
    <location>
        <begin position="22"/>
        <end position="435"/>
    </location>
</feature>
<feature type="domain" description="Peptidase S11 D-alanyl-D-alanine carboxypeptidase A N-terminal" evidence="13">
    <location>
        <begin position="43"/>
        <end position="276"/>
    </location>
</feature>
<dbReference type="PANTHER" id="PTHR21581">
    <property type="entry name" value="D-ALANYL-D-ALANINE CARBOXYPEPTIDASE"/>
    <property type="match status" value="1"/>
</dbReference>
<keyword evidence="14" id="KW-0121">Carboxypeptidase</keyword>
<dbReference type="Pfam" id="PF00768">
    <property type="entry name" value="Peptidase_S11"/>
    <property type="match status" value="1"/>
</dbReference>
<dbReference type="InterPro" id="IPR018044">
    <property type="entry name" value="Peptidase_S11"/>
</dbReference>
<keyword evidence="11" id="KW-0472">Membrane</keyword>
<feature type="transmembrane region" description="Helical" evidence="11">
    <location>
        <begin position="394"/>
        <end position="417"/>
    </location>
</feature>
<keyword evidence="3 14" id="KW-0378">Hydrolase</keyword>
<evidence type="ECO:0000313" key="15">
    <source>
        <dbReference type="Proteomes" id="UP000095706"/>
    </source>
</evidence>
<evidence type="ECO:0000256" key="2">
    <source>
        <dbReference type="ARBA" id="ARBA00022729"/>
    </source>
</evidence>
<dbReference type="GO" id="GO:0008360">
    <property type="term" value="P:regulation of cell shape"/>
    <property type="evidence" value="ECO:0007669"/>
    <property type="project" value="UniProtKB-KW"/>
</dbReference>
<evidence type="ECO:0000256" key="4">
    <source>
        <dbReference type="ARBA" id="ARBA00022960"/>
    </source>
</evidence>
<keyword evidence="11" id="KW-0812">Transmembrane</keyword>
<evidence type="ECO:0000313" key="14">
    <source>
        <dbReference type="EMBL" id="CUO27016.1"/>
    </source>
</evidence>
<dbReference type="Gene3D" id="3.40.710.10">
    <property type="entry name" value="DD-peptidase/beta-lactamase superfamily"/>
    <property type="match status" value="1"/>
</dbReference>
<accession>A0A174DSD1</accession>
<evidence type="ECO:0000256" key="8">
    <source>
        <dbReference type="PIRSR" id="PIRSR618044-2"/>
    </source>
</evidence>
<keyword evidence="14" id="KW-0645">Protease</keyword>
<feature type="region of interest" description="Disordered" evidence="10">
    <location>
        <begin position="355"/>
        <end position="382"/>
    </location>
</feature>
<evidence type="ECO:0000256" key="9">
    <source>
        <dbReference type="RuleBase" id="RU004016"/>
    </source>
</evidence>